<dbReference type="PANTHER" id="PTHR46096">
    <property type="entry name" value="PERFORIN-1"/>
    <property type="match status" value="1"/>
</dbReference>
<proteinExistence type="predicted"/>
<dbReference type="GO" id="GO:0001771">
    <property type="term" value="P:immunological synapse formation"/>
    <property type="evidence" value="ECO:0007669"/>
    <property type="project" value="TreeGrafter"/>
</dbReference>
<feature type="signal peptide" evidence="1">
    <location>
        <begin position="1"/>
        <end position="17"/>
    </location>
</feature>
<dbReference type="InParanoid" id="A0A4W6DKJ6"/>
<evidence type="ECO:0008006" key="4">
    <source>
        <dbReference type="Google" id="ProtNLM"/>
    </source>
</evidence>
<dbReference type="Proteomes" id="UP000314980">
    <property type="component" value="Unassembled WGS sequence"/>
</dbReference>
<accession>A0A4W6DKJ6</accession>
<dbReference type="PANTHER" id="PTHR46096:SF1">
    <property type="entry name" value="PERFORIN 1.5"/>
    <property type="match status" value="1"/>
</dbReference>
<evidence type="ECO:0000313" key="2">
    <source>
        <dbReference type="Ensembl" id="ENSLCAP00010025403.1"/>
    </source>
</evidence>
<organism evidence="2 3">
    <name type="scientific">Lates calcarifer</name>
    <name type="common">Barramundi</name>
    <name type="synonym">Holocentrus calcarifer</name>
    <dbReference type="NCBI Taxonomy" id="8187"/>
    <lineage>
        <taxon>Eukaryota</taxon>
        <taxon>Metazoa</taxon>
        <taxon>Chordata</taxon>
        <taxon>Craniata</taxon>
        <taxon>Vertebrata</taxon>
        <taxon>Euteleostomi</taxon>
        <taxon>Actinopterygii</taxon>
        <taxon>Neopterygii</taxon>
        <taxon>Teleostei</taxon>
        <taxon>Neoteleostei</taxon>
        <taxon>Acanthomorphata</taxon>
        <taxon>Carangaria</taxon>
        <taxon>Carangaria incertae sedis</taxon>
        <taxon>Centropomidae</taxon>
        <taxon>Lates</taxon>
    </lineage>
</organism>
<dbReference type="GO" id="GO:0051607">
    <property type="term" value="P:defense response to virus"/>
    <property type="evidence" value="ECO:0007669"/>
    <property type="project" value="TreeGrafter"/>
</dbReference>
<reference evidence="2" key="2">
    <citation type="submission" date="2025-08" db="UniProtKB">
        <authorList>
            <consortium name="Ensembl"/>
        </authorList>
    </citation>
    <scope>IDENTIFICATION</scope>
</reference>
<dbReference type="GeneTree" id="ENSGT00990000204057"/>
<sequence length="201" mass="22554">NCCFVLCMGLLISPPLPAPSPLYSILLLFFQCESAPFVPGHNLVGEGFDVVTLRRKGAYMVDMKTYLTPSGTCTLCSNPLQDDQLQKLPVSAVDWRAFTRCNADIYSSVHTSVRYCITQNYNQSPVISHSSVGGTRSSAYNFATARTREDRYTFSTHRVTCSHYGYMWHTTVISAHTLFSHKHVLLHCLGRLRGHFSVVHE</sequence>
<dbReference type="GO" id="GO:0001913">
    <property type="term" value="P:T cell mediated cytotoxicity"/>
    <property type="evidence" value="ECO:0007669"/>
    <property type="project" value="TreeGrafter"/>
</dbReference>
<dbReference type="InterPro" id="IPR052784">
    <property type="entry name" value="Perforin-1_pore-forming"/>
</dbReference>
<reference evidence="3" key="1">
    <citation type="submission" date="2015-09" db="EMBL/GenBank/DDBJ databases">
        <authorList>
            <person name="Sai Rama Sridatta P."/>
        </authorList>
    </citation>
    <scope>NUCLEOTIDE SEQUENCE [LARGE SCALE GENOMIC DNA]</scope>
</reference>
<dbReference type="AlphaFoldDB" id="A0A4W6DKJ6"/>
<reference evidence="2" key="3">
    <citation type="submission" date="2025-09" db="UniProtKB">
        <authorList>
            <consortium name="Ensembl"/>
        </authorList>
    </citation>
    <scope>IDENTIFICATION</scope>
</reference>
<keyword evidence="1" id="KW-0732">Signal</keyword>
<evidence type="ECO:0000313" key="3">
    <source>
        <dbReference type="Proteomes" id="UP000314980"/>
    </source>
</evidence>
<feature type="chain" id="PRO_5021453865" description="MACPF domain-containing protein" evidence="1">
    <location>
        <begin position="18"/>
        <end position="201"/>
    </location>
</feature>
<evidence type="ECO:0000256" key="1">
    <source>
        <dbReference type="SAM" id="SignalP"/>
    </source>
</evidence>
<protein>
    <recommendedName>
        <fullName evidence="4">MACPF domain-containing protein</fullName>
    </recommendedName>
</protein>
<dbReference type="GO" id="GO:0016020">
    <property type="term" value="C:membrane"/>
    <property type="evidence" value="ECO:0007669"/>
    <property type="project" value="TreeGrafter"/>
</dbReference>
<keyword evidence="3" id="KW-1185">Reference proteome</keyword>
<dbReference type="Ensembl" id="ENSLCAT00010025952.1">
    <property type="protein sequence ID" value="ENSLCAP00010025403.1"/>
    <property type="gene ID" value="ENSLCAG00010011885.1"/>
</dbReference>
<dbReference type="GO" id="GO:0022829">
    <property type="term" value="F:wide pore channel activity"/>
    <property type="evidence" value="ECO:0007669"/>
    <property type="project" value="TreeGrafter"/>
</dbReference>
<name>A0A4W6DKJ6_LATCA</name>